<evidence type="ECO:0000256" key="3">
    <source>
        <dbReference type="ARBA" id="ARBA00022723"/>
    </source>
</evidence>
<dbReference type="GO" id="GO:0016705">
    <property type="term" value="F:oxidoreductase activity, acting on paired donors, with incorporation or reduction of molecular oxygen"/>
    <property type="evidence" value="ECO:0007669"/>
    <property type="project" value="InterPro"/>
</dbReference>
<evidence type="ECO:0000313" key="9">
    <source>
        <dbReference type="Proteomes" id="UP000821866"/>
    </source>
</evidence>
<keyword evidence="3" id="KW-0479">Metal-binding</keyword>
<dbReference type="GO" id="GO:0008395">
    <property type="term" value="F:steroid hydroxylase activity"/>
    <property type="evidence" value="ECO:0007669"/>
    <property type="project" value="TreeGrafter"/>
</dbReference>
<gene>
    <name evidence="8" type="ORF">HPB51_025048</name>
</gene>
<reference evidence="8" key="2">
    <citation type="submission" date="2021-09" db="EMBL/GenBank/DDBJ databases">
        <authorList>
            <person name="Jia N."/>
            <person name="Wang J."/>
            <person name="Shi W."/>
            <person name="Du L."/>
            <person name="Sun Y."/>
            <person name="Zhan W."/>
            <person name="Jiang J."/>
            <person name="Wang Q."/>
            <person name="Zhang B."/>
            <person name="Ji P."/>
            <person name="Sakyi L.B."/>
            <person name="Cui X."/>
            <person name="Yuan T."/>
            <person name="Jiang B."/>
            <person name="Yang W."/>
            <person name="Lam T.T.-Y."/>
            <person name="Chang Q."/>
            <person name="Ding S."/>
            <person name="Wang X."/>
            <person name="Zhu J."/>
            <person name="Ruan X."/>
            <person name="Zhao L."/>
            <person name="Wei J."/>
            <person name="Que T."/>
            <person name="Du C."/>
            <person name="Cheng J."/>
            <person name="Dai P."/>
            <person name="Han X."/>
            <person name="Huang E."/>
            <person name="Gao Y."/>
            <person name="Liu J."/>
            <person name="Shao H."/>
            <person name="Ye R."/>
            <person name="Li L."/>
            <person name="Wei W."/>
            <person name="Wang X."/>
            <person name="Wang C."/>
            <person name="Huo Q."/>
            <person name="Li W."/>
            <person name="Guo W."/>
            <person name="Chen H."/>
            <person name="Chen S."/>
            <person name="Zhou L."/>
            <person name="Zhou L."/>
            <person name="Ni X."/>
            <person name="Tian J."/>
            <person name="Zhou Y."/>
            <person name="Sheng Y."/>
            <person name="Liu T."/>
            <person name="Pan Y."/>
            <person name="Xia L."/>
            <person name="Li J."/>
            <person name="Zhao F."/>
            <person name="Cao W."/>
        </authorList>
    </citation>
    <scope>NUCLEOTIDE SEQUENCE</scope>
    <source>
        <strain evidence="8">Rmic-2018</strain>
        <tissue evidence="8">Larvae</tissue>
    </source>
</reference>
<dbReference type="AlphaFoldDB" id="A0A9J6EVI2"/>
<keyword evidence="5" id="KW-0408">Iron</keyword>
<evidence type="ECO:0000256" key="2">
    <source>
        <dbReference type="ARBA" id="ARBA00022617"/>
    </source>
</evidence>
<dbReference type="EMBL" id="JABSTU010000002">
    <property type="protein sequence ID" value="KAH8038228.1"/>
    <property type="molecule type" value="Genomic_DNA"/>
</dbReference>
<dbReference type="PANTHER" id="PTHR24302:SF15">
    <property type="entry name" value="FATTY-ACID PEROXYGENASE"/>
    <property type="match status" value="1"/>
</dbReference>
<keyword evidence="7" id="KW-0472">Membrane</keyword>
<evidence type="ECO:0000256" key="5">
    <source>
        <dbReference type="ARBA" id="ARBA00023004"/>
    </source>
</evidence>
<evidence type="ECO:0008006" key="10">
    <source>
        <dbReference type="Google" id="ProtNLM"/>
    </source>
</evidence>
<evidence type="ECO:0000256" key="1">
    <source>
        <dbReference type="ARBA" id="ARBA00010617"/>
    </source>
</evidence>
<reference evidence="8" key="1">
    <citation type="journal article" date="2020" name="Cell">
        <title>Large-Scale Comparative Analyses of Tick Genomes Elucidate Their Genetic Diversity and Vector Capacities.</title>
        <authorList>
            <consortium name="Tick Genome and Microbiome Consortium (TIGMIC)"/>
            <person name="Jia N."/>
            <person name="Wang J."/>
            <person name="Shi W."/>
            <person name="Du L."/>
            <person name="Sun Y."/>
            <person name="Zhan W."/>
            <person name="Jiang J.F."/>
            <person name="Wang Q."/>
            <person name="Zhang B."/>
            <person name="Ji P."/>
            <person name="Bell-Sakyi L."/>
            <person name="Cui X.M."/>
            <person name="Yuan T.T."/>
            <person name="Jiang B.G."/>
            <person name="Yang W.F."/>
            <person name="Lam T.T."/>
            <person name="Chang Q.C."/>
            <person name="Ding S.J."/>
            <person name="Wang X.J."/>
            <person name="Zhu J.G."/>
            <person name="Ruan X.D."/>
            <person name="Zhao L."/>
            <person name="Wei J.T."/>
            <person name="Ye R.Z."/>
            <person name="Que T.C."/>
            <person name="Du C.H."/>
            <person name="Zhou Y.H."/>
            <person name="Cheng J.X."/>
            <person name="Dai P.F."/>
            <person name="Guo W.B."/>
            <person name="Han X.H."/>
            <person name="Huang E.J."/>
            <person name="Li L.F."/>
            <person name="Wei W."/>
            <person name="Gao Y.C."/>
            <person name="Liu J.Z."/>
            <person name="Shao H.Z."/>
            <person name="Wang X."/>
            <person name="Wang C.C."/>
            <person name="Yang T.C."/>
            <person name="Huo Q.B."/>
            <person name="Li W."/>
            <person name="Chen H.Y."/>
            <person name="Chen S.E."/>
            <person name="Zhou L.G."/>
            <person name="Ni X.B."/>
            <person name="Tian J.H."/>
            <person name="Sheng Y."/>
            <person name="Liu T."/>
            <person name="Pan Y.S."/>
            <person name="Xia L.Y."/>
            <person name="Li J."/>
            <person name="Zhao F."/>
            <person name="Cao W.C."/>
        </authorList>
    </citation>
    <scope>NUCLEOTIDE SEQUENCE</scope>
    <source>
        <strain evidence="8">Rmic-2018</strain>
    </source>
</reference>
<dbReference type="SUPFAM" id="SSF48264">
    <property type="entry name" value="Cytochrome P450"/>
    <property type="match status" value="1"/>
</dbReference>
<dbReference type="InterPro" id="IPR036396">
    <property type="entry name" value="Cyt_P450_sf"/>
</dbReference>
<keyword evidence="6" id="KW-0503">Monooxygenase</keyword>
<protein>
    <recommendedName>
        <fullName evidence="10">Cytochrome</fullName>
    </recommendedName>
</protein>
<comment type="similarity">
    <text evidence="1">Belongs to the cytochrome P450 family.</text>
</comment>
<dbReference type="PANTHER" id="PTHR24302">
    <property type="entry name" value="CYTOCHROME P450 FAMILY 3"/>
    <property type="match status" value="1"/>
</dbReference>
<keyword evidence="9" id="KW-1185">Reference proteome</keyword>
<dbReference type="GO" id="GO:0005506">
    <property type="term" value="F:iron ion binding"/>
    <property type="evidence" value="ECO:0007669"/>
    <property type="project" value="InterPro"/>
</dbReference>
<keyword evidence="2" id="KW-0349">Heme</keyword>
<evidence type="ECO:0000256" key="7">
    <source>
        <dbReference type="SAM" id="Phobius"/>
    </source>
</evidence>
<organism evidence="8 9">
    <name type="scientific">Rhipicephalus microplus</name>
    <name type="common">Cattle tick</name>
    <name type="synonym">Boophilus microplus</name>
    <dbReference type="NCBI Taxonomy" id="6941"/>
    <lineage>
        <taxon>Eukaryota</taxon>
        <taxon>Metazoa</taxon>
        <taxon>Ecdysozoa</taxon>
        <taxon>Arthropoda</taxon>
        <taxon>Chelicerata</taxon>
        <taxon>Arachnida</taxon>
        <taxon>Acari</taxon>
        <taxon>Parasitiformes</taxon>
        <taxon>Ixodida</taxon>
        <taxon>Ixodoidea</taxon>
        <taxon>Ixodidae</taxon>
        <taxon>Rhipicephalinae</taxon>
        <taxon>Rhipicephalus</taxon>
        <taxon>Boophilus</taxon>
    </lineage>
</organism>
<keyword evidence="4" id="KW-0560">Oxidoreductase</keyword>
<comment type="caution">
    <text evidence="8">The sequence shown here is derived from an EMBL/GenBank/DDBJ whole genome shotgun (WGS) entry which is preliminary data.</text>
</comment>
<evidence type="ECO:0000313" key="8">
    <source>
        <dbReference type="EMBL" id="KAH8038228.1"/>
    </source>
</evidence>
<accession>A0A9J6EVI2</accession>
<name>A0A9J6EVI2_RHIMP</name>
<dbReference type="Gene3D" id="1.10.630.10">
    <property type="entry name" value="Cytochrome P450"/>
    <property type="match status" value="1"/>
</dbReference>
<evidence type="ECO:0000256" key="6">
    <source>
        <dbReference type="ARBA" id="ARBA00023033"/>
    </source>
</evidence>
<feature type="transmembrane region" description="Helical" evidence="7">
    <location>
        <begin position="12"/>
        <end position="29"/>
    </location>
</feature>
<proteinExistence type="inferred from homology"/>
<sequence>MWKFSLRSYEAISWTAVAITFVYVLIRLIRSRQKTFSYFKEIGIPGPEPSLIWGNLVEYHKKGFVHSVTEWGAKYGDVFGFYNGDLPMLVVKDLDFLTYIFVKNFKNFTDRGMLMRTDQEHTVLRNSIINAKGAQWKRTRGCISQAFTSSKLKQVMPHLTESTDLFLETLGDLADARRELAIHEPLQGLAMDFIGRAAFGLDCCFQRNPWHPFMQAAREVIHGVQTGPFHMIAHCTSTLPAIASTILWLNEKLGSFTFSTFGEETKKIVEMRLRNPEVKDQPRLL</sequence>
<dbReference type="InterPro" id="IPR050705">
    <property type="entry name" value="Cytochrome_P450_3A"/>
</dbReference>
<evidence type="ECO:0000256" key="4">
    <source>
        <dbReference type="ARBA" id="ARBA00023002"/>
    </source>
</evidence>
<dbReference type="Pfam" id="PF00067">
    <property type="entry name" value="p450"/>
    <property type="match status" value="1"/>
</dbReference>
<dbReference type="VEuPathDB" id="VectorBase:LOC119179162"/>
<dbReference type="InterPro" id="IPR001128">
    <property type="entry name" value="Cyt_P450"/>
</dbReference>
<keyword evidence="7" id="KW-0812">Transmembrane</keyword>
<dbReference type="Proteomes" id="UP000821866">
    <property type="component" value="Chromosome 10"/>
</dbReference>
<keyword evidence="7" id="KW-1133">Transmembrane helix</keyword>
<dbReference type="GO" id="GO:0020037">
    <property type="term" value="F:heme binding"/>
    <property type="evidence" value="ECO:0007669"/>
    <property type="project" value="InterPro"/>
</dbReference>